<feature type="region of interest" description="Disordered" evidence="1">
    <location>
        <begin position="1"/>
        <end position="35"/>
    </location>
</feature>
<evidence type="ECO:0000313" key="3">
    <source>
        <dbReference type="WBParaSite" id="Hba_10918"/>
    </source>
</evidence>
<keyword evidence="2" id="KW-1185">Reference proteome</keyword>
<evidence type="ECO:0000256" key="1">
    <source>
        <dbReference type="SAM" id="MobiDB-lite"/>
    </source>
</evidence>
<proteinExistence type="predicted"/>
<name>A0A1I7X0D8_HETBA</name>
<organism evidence="2 3">
    <name type="scientific">Heterorhabditis bacteriophora</name>
    <name type="common">Entomopathogenic nematode worm</name>
    <dbReference type="NCBI Taxonomy" id="37862"/>
    <lineage>
        <taxon>Eukaryota</taxon>
        <taxon>Metazoa</taxon>
        <taxon>Ecdysozoa</taxon>
        <taxon>Nematoda</taxon>
        <taxon>Chromadorea</taxon>
        <taxon>Rhabditida</taxon>
        <taxon>Rhabditina</taxon>
        <taxon>Rhabditomorpha</taxon>
        <taxon>Strongyloidea</taxon>
        <taxon>Heterorhabditidae</taxon>
        <taxon>Heterorhabditis</taxon>
    </lineage>
</organism>
<dbReference type="Proteomes" id="UP000095283">
    <property type="component" value="Unplaced"/>
</dbReference>
<protein>
    <submittedName>
        <fullName evidence="3">Uncharacterized protein</fullName>
    </submittedName>
</protein>
<evidence type="ECO:0000313" key="2">
    <source>
        <dbReference type="Proteomes" id="UP000095283"/>
    </source>
</evidence>
<sequence length="56" mass="6288">MNRLETPHDDDADTDIDREDSQIVEGMSGGEMGTGLYIDSSQWRIFIPQTRQNASS</sequence>
<dbReference type="WBParaSite" id="Hba_10918">
    <property type="protein sequence ID" value="Hba_10918"/>
    <property type="gene ID" value="Hba_10918"/>
</dbReference>
<reference evidence="3" key="1">
    <citation type="submission" date="2016-11" db="UniProtKB">
        <authorList>
            <consortium name="WormBaseParasite"/>
        </authorList>
    </citation>
    <scope>IDENTIFICATION</scope>
</reference>
<dbReference type="AlphaFoldDB" id="A0A1I7X0D8"/>
<accession>A0A1I7X0D8</accession>